<comment type="caution">
    <text evidence="1">The sequence shown here is derived from an EMBL/GenBank/DDBJ whole genome shotgun (WGS) entry which is preliminary data.</text>
</comment>
<proteinExistence type="predicted"/>
<reference evidence="1" key="1">
    <citation type="journal article" date="2020" name="mSystems">
        <title>Genome- and Community-Level Interaction Insights into Carbon Utilization and Element Cycling Functions of Hydrothermarchaeota in Hydrothermal Sediment.</title>
        <authorList>
            <person name="Zhou Z."/>
            <person name="Liu Y."/>
            <person name="Xu W."/>
            <person name="Pan J."/>
            <person name="Luo Z.H."/>
            <person name="Li M."/>
        </authorList>
    </citation>
    <scope>NUCLEOTIDE SEQUENCE [LARGE SCALE GENOMIC DNA]</scope>
    <source>
        <strain evidence="1">SpSt-658</strain>
    </source>
</reference>
<dbReference type="EMBL" id="DTCA01000105">
    <property type="protein sequence ID" value="HGM07417.1"/>
    <property type="molecule type" value="Genomic_DNA"/>
</dbReference>
<organism evidence="1">
    <name type="scientific">Ignisphaera aggregans</name>
    <dbReference type="NCBI Taxonomy" id="334771"/>
    <lineage>
        <taxon>Archaea</taxon>
        <taxon>Thermoproteota</taxon>
        <taxon>Thermoprotei</taxon>
        <taxon>Desulfurococcales</taxon>
        <taxon>Desulfurococcaceae</taxon>
        <taxon>Ignisphaera</taxon>
    </lineage>
</organism>
<dbReference type="AlphaFoldDB" id="A0A7C4H7F9"/>
<gene>
    <name evidence="1" type="ORF">ENU31_03285</name>
</gene>
<protein>
    <submittedName>
        <fullName evidence="1">Uncharacterized protein</fullName>
    </submittedName>
</protein>
<name>A0A7C4H7F9_9CREN</name>
<sequence>MPKKKVRTSEGFIVDEESGEVLDDTAIDFEHPEYRAYSYEEYRRKAHYEPIQKVYGDRLCVDDEVAERIVSQIIPGLVEIIKVYLRKSLCSADRDEVYRFFSSLWGNVGAEIVRGVIEKRLSMSLPESQAYDLAGLDGLTVFRCLKNAGLDESSVVEAIKSFIEGFEPRDSYTYTLVRDLFTSIRNGKQSALIRWISKPIDNVIDMDYAVRVFSVEPKKLRNVVYLVVKIRGLGVQITSTKIDISSRYGEESIVIETIDHLSRRLGIELSKPIPMIATVIVKMPFKINLQTLSRFENASPQGNRVKIMGQGYTALVYPSTINMYINLAGTLDRIGVALAQALPTVCTYAEKK</sequence>
<evidence type="ECO:0000313" key="1">
    <source>
        <dbReference type="EMBL" id="HGM07417.1"/>
    </source>
</evidence>
<accession>A0A7C4H7F9</accession>